<comment type="caution">
    <text evidence="12">The sequence shown here is derived from an EMBL/GenBank/DDBJ whole genome shotgun (WGS) entry which is preliminary data.</text>
</comment>
<accession>A0AAI9STE4</accession>
<dbReference type="InterPro" id="IPR010655">
    <property type="entry name" value="Clp1_C"/>
</dbReference>
<dbReference type="HAMAP" id="MF_03035">
    <property type="entry name" value="Clp1"/>
    <property type="match status" value="1"/>
</dbReference>
<evidence type="ECO:0000259" key="10">
    <source>
        <dbReference type="Pfam" id="PF16573"/>
    </source>
</evidence>
<comment type="similarity">
    <text evidence="8">Belongs to the Clp1 family. Clp1 subfamily.</text>
</comment>
<dbReference type="Gene3D" id="3.40.50.300">
    <property type="entry name" value="P-loop containing nucleotide triphosphate hydrolases"/>
    <property type="match status" value="1"/>
</dbReference>
<dbReference type="InterPro" id="IPR032319">
    <property type="entry name" value="CLP1_P"/>
</dbReference>
<feature type="domain" description="Clp1 N-terminal" evidence="10">
    <location>
        <begin position="24"/>
        <end position="128"/>
    </location>
</feature>
<feature type="domain" description="Clp1 C-terminal" evidence="9">
    <location>
        <begin position="357"/>
        <end position="497"/>
    </location>
</feature>
<evidence type="ECO:0000256" key="8">
    <source>
        <dbReference type="HAMAP-Rule" id="MF_03035"/>
    </source>
</evidence>
<keyword evidence="13" id="KW-1185">Reference proteome</keyword>
<feature type="binding site" evidence="8">
    <location>
        <position position="68"/>
    </location>
    <ligand>
        <name>ATP</name>
        <dbReference type="ChEBI" id="CHEBI:30616"/>
    </ligand>
</feature>
<evidence type="ECO:0000259" key="9">
    <source>
        <dbReference type="Pfam" id="PF06807"/>
    </source>
</evidence>
<dbReference type="PANTHER" id="PTHR12755:SF6">
    <property type="entry name" value="POLYRIBONUCLEOTIDE 5'-HYDROXYL-KINASE CLP1"/>
    <property type="match status" value="1"/>
</dbReference>
<feature type="binding site" evidence="8">
    <location>
        <position position="29"/>
    </location>
    <ligand>
        <name>ATP</name>
        <dbReference type="ChEBI" id="CHEBI:30616"/>
    </ligand>
</feature>
<feature type="domain" description="Clp1 P-loop" evidence="11">
    <location>
        <begin position="146"/>
        <end position="351"/>
    </location>
</feature>
<dbReference type="Proteomes" id="UP001202479">
    <property type="component" value="Unassembled WGS sequence"/>
</dbReference>
<dbReference type="InterPro" id="IPR045116">
    <property type="entry name" value="Clp1/Grc3"/>
</dbReference>
<evidence type="ECO:0000256" key="4">
    <source>
        <dbReference type="ARBA" id="ARBA00022664"/>
    </source>
</evidence>
<dbReference type="PANTHER" id="PTHR12755">
    <property type="entry name" value="CLEAVAGE/POLYADENYLATION FACTOR IA SUBUNIT CLP1P"/>
    <property type="match status" value="1"/>
</dbReference>
<keyword evidence="4 8" id="KW-0507">mRNA processing</keyword>
<dbReference type="Gene3D" id="2.60.120.1030">
    <property type="entry name" value="Clp1, DNA binding domain"/>
    <property type="match status" value="1"/>
</dbReference>
<evidence type="ECO:0000259" key="11">
    <source>
        <dbReference type="Pfam" id="PF16575"/>
    </source>
</evidence>
<comment type="subcellular location">
    <subcellularLocation>
        <location evidence="1 8">Nucleus</location>
    </subcellularLocation>
</comment>
<reference evidence="12" key="1">
    <citation type="journal article" date="2022" name="DNA Res.">
        <title>Genome analysis of five recently described species of the CUG-Ser clade uncovers Candida theae as a new hybrid lineage with pathogenic potential in the Candida parapsilosis species complex.</title>
        <authorList>
            <person name="Mixao V."/>
            <person name="Del Olmo V."/>
            <person name="Hegedusova E."/>
            <person name="Saus E."/>
            <person name="Pryszcz L."/>
            <person name="Cillingova A."/>
            <person name="Nosek J."/>
            <person name="Gabaldon T."/>
        </authorList>
    </citation>
    <scope>NUCLEOTIDE SEQUENCE</scope>
    <source>
        <strain evidence="12">CBS 10844</strain>
    </source>
</reference>
<sequence>MSIPGFGGTDIAIDDESSLKSINIPPNHEWRIEVPFKKTLKFKVLRGILEINGTELATNVEIQLSGVKCALYSASKEESAVEYQVLTNKDQTRFLSSEDDEFTEYISGETNMDSVINLTMYIESRRQIAKDLNDPNVLGPRVLVIGAKHSGKTSLVKTLCAYAVKLNECPILVNLNPQDGVFALPGSLSATPVSDFFDVESVNGYGMTSTTTGTLVNSTPKQPLVKNFGFLDIGDNNKLFDYQIDKLGICVLSKLDSDVKCRSSGVIIDTPPLSIKDFSTISSIIADFKVDLVVVLGNEKLKIDLEKKLSHRISNNGLSIIKISKSPGVVELNDQFIRMTQEQTIREYFNGNFKNRLSPFKTEIDITGLSIYKGVVTKDLESSLAFLPEGDDFEHDADGEANDELKEYYQVLETPFSSNLDNSIIAVSHLAQEHSGNLSVGGGGGSVMGKELLNSSVLGYVHVSKVDDDKKRLKVLLPFPGVFPRNVLISTNIGYNE</sequence>
<dbReference type="GO" id="GO:0005849">
    <property type="term" value="C:mRNA cleavage factor complex"/>
    <property type="evidence" value="ECO:0007669"/>
    <property type="project" value="UniProtKB-UniRule"/>
</dbReference>
<evidence type="ECO:0000256" key="2">
    <source>
        <dbReference type="ARBA" id="ARBA00018706"/>
    </source>
</evidence>
<proteinExistence type="inferred from homology"/>
<dbReference type="InterPro" id="IPR038239">
    <property type="entry name" value="Clp1_N_sf"/>
</dbReference>
<dbReference type="EMBL" id="JAHUZD010000143">
    <property type="protein sequence ID" value="KAI3402580.2"/>
    <property type="molecule type" value="Genomic_DNA"/>
</dbReference>
<evidence type="ECO:0000313" key="12">
    <source>
        <dbReference type="EMBL" id="KAI3402580.2"/>
    </source>
</evidence>
<dbReference type="GO" id="GO:0005524">
    <property type="term" value="F:ATP binding"/>
    <property type="evidence" value="ECO:0007669"/>
    <property type="project" value="UniProtKB-UniRule"/>
</dbReference>
<feature type="binding site" evidence="8">
    <location>
        <begin position="149"/>
        <end position="154"/>
    </location>
    <ligand>
        <name>ATP</name>
        <dbReference type="ChEBI" id="CHEBI:30616"/>
    </ligand>
</feature>
<dbReference type="Gene3D" id="2.40.30.330">
    <property type="entry name" value="Pre-mRNA cleavage complex subunit Clp1, C-terminal domain"/>
    <property type="match status" value="1"/>
</dbReference>
<comment type="function">
    <text evidence="8">Required for endonucleolytic cleavage during polyadenylation-dependent pre-mRNA 3'-end formation.</text>
</comment>
<evidence type="ECO:0000256" key="3">
    <source>
        <dbReference type="ARBA" id="ARBA00019824"/>
    </source>
</evidence>
<name>A0AAI9STE4_9ASCO</name>
<evidence type="ECO:0000256" key="5">
    <source>
        <dbReference type="ARBA" id="ARBA00022741"/>
    </source>
</evidence>
<keyword evidence="7 8" id="KW-0539">Nucleus</keyword>
<dbReference type="InterPro" id="IPR038238">
    <property type="entry name" value="Clp1_C_sf"/>
</dbReference>
<dbReference type="InterPro" id="IPR027417">
    <property type="entry name" value="P-loop_NTPase"/>
</dbReference>
<evidence type="ECO:0000256" key="6">
    <source>
        <dbReference type="ARBA" id="ARBA00022840"/>
    </source>
</evidence>
<dbReference type="Pfam" id="PF06807">
    <property type="entry name" value="Clp1"/>
    <property type="match status" value="1"/>
</dbReference>
<organism evidence="12 13">
    <name type="scientific">Candida oxycetoniae</name>
    <dbReference type="NCBI Taxonomy" id="497107"/>
    <lineage>
        <taxon>Eukaryota</taxon>
        <taxon>Fungi</taxon>
        <taxon>Dikarya</taxon>
        <taxon>Ascomycota</taxon>
        <taxon>Saccharomycotina</taxon>
        <taxon>Pichiomycetes</taxon>
        <taxon>Debaryomycetaceae</taxon>
        <taxon>Candida/Lodderomyces clade</taxon>
        <taxon>Candida</taxon>
    </lineage>
</organism>
<dbReference type="GO" id="GO:0051731">
    <property type="term" value="F:polynucleotide 5'-hydroxyl-kinase activity"/>
    <property type="evidence" value="ECO:0007669"/>
    <property type="project" value="InterPro"/>
</dbReference>
<dbReference type="GO" id="GO:0006388">
    <property type="term" value="P:tRNA splicing, via endonucleolytic cleavage and ligation"/>
    <property type="evidence" value="ECO:0007669"/>
    <property type="project" value="TreeGrafter"/>
</dbReference>
<dbReference type="InterPro" id="IPR032324">
    <property type="entry name" value="Clp1_N"/>
</dbReference>
<evidence type="ECO:0000256" key="1">
    <source>
        <dbReference type="ARBA" id="ARBA00004123"/>
    </source>
</evidence>
<dbReference type="InterPro" id="IPR028606">
    <property type="entry name" value="Clp1"/>
</dbReference>
<dbReference type="Pfam" id="PF16575">
    <property type="entry name" value="CLP1_P"/>
    <property type="match status" value="1"/>
</dbReference>
<comment type="subunit">
    <text evidence="8">Component of a pre-mRNA cleavage factor complex. Interacts directly with PCF11.</text>
</comment>
<keyword evidence="6 8" id="KW-0067">ATP-binding</keyword>
<dbReference type="AlphaFoldDB" id="A0AAI9STE4"/>
<protein>
    <recommendedName>
        <fullName evidence="3">Polynucleotide 5'-hydroxyl-kinase GRC3</fullName>
    </recommendedName>
    <alternativeName>
        <fullName evidence="2">Polynucleotide 5'-hydroxyl-kinase grc3</fullName>
    </alternativeName>
</protein>
<gene>
    <name evidence="8" type="primary">CLP1</name>
    <name evidence="12" type="ORF">KGF56_004672</name>
</gene>
<evidence type="ECO:0000313" key="13">
    <source>
        <dbReference type="Proteomes" id="UP001202479"/>
    </source>
</evidence>
<dbReference type="GO" id="GO:0031124">
    <property type="term" value="P:mRNA 3'-end processing"/>
    <property type="evidence" value="ECO:0007669"/>
    <property type="project" value="UniProtKB-UniRule"/>
</dbReference>
<dbReference type="Pfam" id="PF16573">
    <property type="entry name" value="CLP1_N"/>
    <property type="match status" value="1"/>
</dbReference>
<evidence type="ECO:0000256" key="7">
    <source>
        <dbReference type="ARBA" id="ARBA00023242"/>
    </source>
</evidence>
<keyword evidence="5 8" id="KW-0547">Nucleotide-binding</keyword>